<evidence type="ECO:0000256" key="1">
    <source>
        <dbReference type="ARBA" id="ARBA00004429"/>
    </source>
</evidence>
<evidence type="ECO:0000256" key="2">
    <source>
        <dbReference type="ARBA" id="ARBA00022475"/>
    </source>
</evidence>
<feature type="transmembrane region" description="Helical" evidence="7">
    <location>
        <begin position="65"/>
        <end position="87"/>
    </location>
</feature>
<keyword evidence="7" id="KW-0813">Transport</keyword>
<feature type="transmembrane region" description="Helical" evidence="7">
    <location>
        <begin position="189"/>
        <end position="209"/>
    </location>
</feature>
<evidence type="ECO:0000313" key="10">
    <source>
        <dbReference type="Proteomes" id="UP000199598"/>
    </source>
</evidence>
<feature type="transmembrane region" description="Helical" evidence="7">
    <location>
        <begin position="292"/>
        <end position="315"/>
    </location>
</feature>
<accession>A0A1I4DPS0</accession>
<comment type="function">
    <text evidence="7">Part of the tripartite ATP-independent periplasmic (TRAP) transport system.</text>
</comment>
<organism evidence="9 10">
    <name type="scientific">Pseudovibrio ascidiaceicola</name>
    <dbReference type="NCBI Taxonomy" id="285279"/>
    <lineage>
        <taxon>Bacteria</taxon>
        <taxon>Pseudomonadati</taxon>
        <taxon>Pseudomonadota</taxon>
        <taxon>Alphaproteobacteria</taxon>
        <taxon>Hyphomicrobiales</taxon>
        <taxon>Stappiaceae</taxon>
        <taxon>Pseudovibrio</taxon>
    </lineage>
</organism>
<comment type="subunit">
    <text evidence="7">The complex comprises the extracytoplasmic solute receptor protein and the two transmembrane proteins.</text>
</comment>
<feature type="transmembrane region" description="Helical" evidence="7">
    <location>
        <begin position="262"/>
        <end position="280"/>
    </location>
</feature>
<proteinExistence type="inferred from homology"/>
<dbReference type="PIRSF" id="PIRSF006066">
    <property type="entry name" value="HI0050"/>
    <property type="match status" value="1"/>
</dbReference>
<dbReference type="Proteomes" id="UP000199598">
    <property type="component" value="Unassembled WGS sequence"/>
</dbReference>
<feature type="transmembrane region" description="Helical" evidence="7">
    <location>
        <begin position="335"/>
        <end position="364"/>
    </location>
</feature>
<keyword evidence="2" id="KW-1003">Cell membrane</keyword>
<keyword evidence="5 7" id="KW-1133">Transmembrane helix</keyword>
<name>A0A1I4DPS0_9HYPH</name>
<feature type="transmembrane region" description="Helical" evidence="7">
    <location>
        <begin position="415"/>
        <end position="441"/>
    </location>
</feature>
<dbReference type="InterPro" id="IPR010656">
    <property type="entry name" value="DctM"/>
</dbReference>
<evidence type="ECO:0000256" key="6">
    <source>
        <dbReference type="ARBA" id="ARBA00023136"/>
    </source>
</evidence>
<dbReference type="NCBIfam" id="TIGR00786">
    <property type="entry name" value="dctM"/>
    <property type="match status" value="1"/>
</dbReference>
<dbReference type="EMBL" id="FOSK01000012">
    <property type="protein sequence ID" value="SFK95612.1"/>
    <property type="molecule type" value="Genomic_DNA"/>
</dbReference>
<feature type="transmembrane region" description="Helical" evidence="7">
    <location>
        <begin position="376"/>
        <end position="395"/>
    </location>
</feature>
<dbReference type="RefSeq" id="WP_093522406.1">
    <property type="nucleotide sequence ID" value="NZ_FOSK01000012.1"/>
</dbReference>
<keyword evidence="10" id="KW-1185">Reference proteome</keyword>
<feature type="transmembrane region" description="Helical" evidence="7">
    <location>
        <begin position="111"/>
        <end position="141"/>
    </location>
</feature>
<reference evidence="9 10" key="1">
    <citation type="submission" date="2016-10" db="EMBL/GenBank/DDBJ databases">
        <authorList>
            <person name="Varghese N."/>
            <person name="Submissions S."/>
        </authorList>
    </citation>
    <scope>NUCLEOTIDE SEQUENCE [LARGE SCALE GENOMIC DNA]</scope>
    <source>
        <strain evidence="9 10">DSM 16392</strain>
    </source>
</reference>
<evidence type="ECO:0000256" key="3">
    <source>
        <dbReference type="ARBA" id="ARBA00022519"/>
    </source>
</evidence>
<gene>
    <name evidence="9" type="ORF">SAMN04488518_112122</name>
</gene>
<evidence type="ECO:0000259" key="8">
    <source>
        <dbReference type="Pfam" id="PF06808"/>
    </source>
</evidence>
<feature type="domain" description="TRAP C4-dicarboxylate transport system permease DctM subunit" evidence="8">
    <location>
        <begin position="24"/>
        <end position="439"/>
    </location>
</feature>
<sequence length="442" mass="46719">MTDLLVLIPDFKALGIELATVLMFGSLLLLLLTGMPLAFVTLLVALIFALGWFGPGAVPLIVSRIFSFVNSFVFVSVPMFVLMAAILDRSGIAKDLFDAMRLVGGRLRGGIAIQTLLVAVVLAAMSGIIGGEVVLLGVIALPQMLRLGYDRKLAIGVCCAGGALGTMIPPSIVLIIYGLTASVSIGDLFTAAFFPGLMLAGMYAAYILIRAYSNPEVAPIPEAGEIPLAEKMRLLKGLFLPILVVVFVLGSIYGGIASVTEASAIGVLGVTISTIIRREFSVKLIMGAAKQTLSTVGMIVWIGVGASALVGVFNLMGGIRFVQALITGISDDPTIVILFMMLILFVLGMFLDWVGIALLTMPIFVPIVSQLGYDPIWFGVVFAMNMQVSFLSPPFGPAAFYLKSVAPPDISLGEIFRALLPFIMIQIVAVALLIIFPGIAVS</sequence>
<evidence type="ECO:0000256" key="5">
    <source>
        <dbReference type="ARBA" id="ARBA00022989"/>
    </source>
</evidence>
<dbReference type="PANTHER" id="PTHR33362:SF7">
    <property type="entry name" value="SLL1103 PROTEIN"/>
    <property type="match status" value="1"/>
</dbReference>
<dbReference type="PANTHER" id="PTHR33362">
    <property type="entry name" value="SIALIC ACID TRAP TRANSPORTER PERMEASE PROTEIN SIAT-RELATED"/>
    <property type="match status" value="1"/>
</dbReference>
<evidence type="ECO:0000256" key="4">
    <source>
        <dbReference type="ARBA" id="ARBA00022692"/>
    </source>
</evidence>
<keyword evidence="3 7" id="KW-0997">Cell inner membrane</keyword>
<dbReference type="InterPro" id="IPR004681">
    <property type="entry name" value="TRAP_DctM"/>
</dbReference>
<evidence type="ECO:0000256" key="7">
    <source>
        <dbReference type="RuleBase" id="RU369079"/>
    </source>
</evidence>
<comment type="similarity">
    <text evidence="7">Belongs to the TRAP transporter large permease family.</text>
</comment>
<feature type="transmembrane region" description="Helical" evidence="7">
    <location>
        <begin position="238"/>
        <end position="256"/>
    </location>
</feature>
<keyword evidence="6 7" id="KW-0472">Membrane</keyword>
<dbReference type="Pfam" id="PF06808">
    <property type="entry name" value="DctM"/>
    <property type="match status" value="1"/>
</dbReference>
<evidence type="ECO:0000313" key="9">
    <source>
        <dbReference type="EMBL" id="SFK95612.1"/>
    </source>
</evidence>
<keyword evidence="4 7" id="KW-0812">Transmembrane</keyword>
<feature type="transmembrane region" description="Helical" evidence="7">
    <location>
        <begin position="20"/>
        <end position="53"/>
    </location>
</feature>
<comment type="caution">
    <text evidence="9">The sequence shown here is derived from an EMBL/GenBank/DDBJ whole genome shotgun (WGS) entry which is preliminary data.</text>
</comment>
<comment type="subcellular location">
    <subcellularLocation>
        <location evidence="1 7">Cell inner membrane</location>
        <topology evidence="1 7">Multi-pass membrane protein</topology>
    </subcellularLocation>
</comment>
<feature type="transmembrane region" description="Helical" evidence="7">
    <location>
        <begin position="153"/>
        <end position="177"/>
    </location>
</feature>
<protein>
    <recommendedName>
        <fullName evidence="7">TRAP transporter large permease protein</fullName>
    </recommendedName>
</protein>